<organism evidence="1 2">
    <name type="scientific">Algoriphagus faecimaris</name>
    <dbReference type="NCBI Taxonomy" id="686796"/>
    <lineage>
        <taxon>Bacteria</taxon>
        <taxon>Pseudomonadati</taxon>
        <taxon>Bacteroidota</taxon>
        <taxon>Cytophagia</taxon>
        <taxon>Cytophagales</taxon>
        <taxon>Cyclobacteriaceae</taxon>
        <taxon>Algoriphagus</taxon>
    </lineage>
</organism>
<gene>
    <name evidence="1" type="ORF">SAMN04488104_103534</name>
</gene>
<evidence type="ECO:0008006" key="3">
    <source>
        <dbReference type="Google" id="ProtNLM"/>
    </source>
</evidence>
<dbReference type="SUPFAM" id="SSF48452">
    <property type="entry name" value="TPR-like"/>
    <property type="match status" value="1"/>
</dbReference>
<reference evidence="2" key="1">
    <citation type="submission" date="2016-10" db="EMBL/GenBank/DDBJ databases">
        <authorList>
            <person name="Varghese N."/>
            <person name="Submissions S."/>
        </authorList>
    </citation>
    <scope>NUCLEOTIDE SEQUENCE [LARGE SCALE GENOMIC DNA]</scope>
    <source>
        <strain evidence="2">DSM 23095</strain>
    </source>
</reference>
<evidence type="ECO:0000313" key="1">
    <source>
        <dbReference type="EMBL" id="SDD52991.1"/>
    </source>
</evidence>
<protein>
    <recommendedName>
        <fullName evidence="3">Tetratricopeptide repeat-containing protein</fullName>
    </recommendedName>
</protein>
<dbReference type="InterPro" id="IPR011990">
    <property type="entry name" value="TPR-like_helical_dom_sf"/>
</dbReference>
<evidence type="ECO:0000313" key="2">
    <source>
        <dbReference type="Proteomes" id="UP000199060"/>
    </source>
</evidence>
<dbReference type="EMBL" id="FNAC01000035">
    <property type="protein sequence ID" value="SDD52991.1"/>
    <property type="molecule type" value="Genomic_DNA"/>
</dbReference>
<keyword evidence="2" id="KW-1185">Reference proteome</keyword>
<dbReference type="RefSeq" id="WP_087940536.1">
    <property type="nucleotide sequence ID" value="NZ_FNAC01000035.1"/>
</dbReference>
<dbReference type="OrthoDB" id="1524733at2"/>
<dbReference type="STRING" id="686796.SAMN04488104_103534"/>
<proteinExistence type="predicted"/>
<dbReference type="Gene3D" id="1.25.40.10">
    <property type="entry name" value="Tetratricopeptide repeat domain"/>
    <property type="match status" value="1"/>
</dbReference>
<accession>A0A1G6VHL9</accession>
<dbReference type="AlphaFoldDB" id="A0A1G6VHL9"/>
<sequence length="111" mass="13346">MPNLPRIKLLKEFIKDEPENPFNWYALALEYEKSDPIQAKTLFLDIHQKFPKYLPQYYTAAQFFSEIEEWDQAQLFFKEGIKLAQQSSETKALRELQNSYQNFLFENDLED</sequence>
<dbReference type="Proteomes" id="UP000199060">
    <property type="component" value="Unassembled WGS sequence"/>
</dbReference>
<name>A0A1G6VHL9_9BACT</name>